<evidence type="ECO:0000313" key="5">
    <source>
        <dbReference type="Proteomes" id="UP000319576"/>
    </source>
</evidence>
<dbReference type="InterPro" id="IPR001611">
    <property type="entry name" value="Leu-rich_rpt"/>
</dbReference>
<dbReference type="NCBIfam" id="TIGR02996">
    <property type="entry name" value="rpt_mate_G_obs"/>
    <property type="match status" value="1"/>
</dbReference>
<name>A0A517XLH1_9BACT</name>
<evidence type="ECO:0000256" key="2">
    <source>
        <dbReference type="ARBA" id="ARBA00022614"/>
    </source>
</evidence>
<protein>
    <recommendedName>
        <fullName evidence="6">TIGR02996 domain-containing protein</fullName>
    </recommendedName>
</protein>
<keyword evidence="3" id="KW-0677">Repeat</keyword>
<dbReference type="SUPFAM" id="SSF52047">
    <property type="entry name" value="RNI-like"/>
    <property type="match status" value="1"/>
</dbReference>
<dbReference type="GO" id="GO:0048471">
    <property type="term" value="C:perinuclear region of cytoplasm"/>
    <property type="evidence" value="ECO:0007669"/>
    <property type="project" value="TreeGrafter"/>
</dbReference>
<gene>
    <name evidence="4" type="ORF">ETAA1_02350</name>
</gene>
<organism evidence="4 5">
    <name type="scientific">Urbifossiella limnaea</name>
    <dbReference type="NCBI Taxonomy" id="2528023"/>
    <lineage>
        <taxon>Bacteria</taxon>
        <taxon>Pseudomonadati</taxon>
        <taxon>Planctomycetota</taxon>
        <taxon>Planctomycetia</taxon>
        <taxon>Gemmatales</taxon>
        <taxon>Gemmataceae</taxon>
        <taxon>Urbifossiella</taxon>
    </lineage>
</organism>
<accession>A0A517XLH1</accession>
<dbReference type="KEGG" id="uli:ETAA1_02350"/>
<dbReference type="SMART" id="SM00368">
    <property type="entry name" value="LRR_RI"/>
    <property type="match status" value="4"/>
</dbReference>
<dbReference type="AlphaFoldDB" id="A0A517XLH1"/>
<evidence type="ECO:0000313" key="4">
    <source>
        <dbReference type="EMBL" id="QDU18350.1"/>
    </source>
</evidence>
<evidence type="ECO:0000256" key="3">
    <source>
        <dbReference type="ARBA" id="ARBA00022737"/>
    </source>
</evidence>
<dbReference type="GO" id="GO:0005829">
    <property type="term" value="C:cytosol"/>
    <property type="evidence" value="ECO:0007669"/>
    <property type="project" value="TreeGrafter"/>
</dbReference>
<dbReference type="Gene3D" id="3.80.10.10">
    <property type="entry name" value="Ribonuclease Inhibitor"/>
    <property type="match status" value="2"/>
</dbReference>
<dbReference type="Pfam" id="PF13516">
    <property type="entry name" value="LRR_6"/>
    <property type="match status" value="2"/>
</dbReference>
<dbReference type="GO" id="GO:0031267">
    <property type="term" value="F:small GTPase binding"/>
    <property type="evidence" value="ECO:0007669"/>
    <property type="project" value="TreeGrafter"/>
</dbReference>
<proteinExistence type="predicted"/>
<keyword evidence="2" id="KW-0433">Leucine-rich repeat</keyword>
<dbReference type="GO" id="GO:0006913">
    <property type="term" value="P:nucleocytoplasmic transport"/>
    <property type="evidence" value="ECO:0007669"/>
    <property type="project" value="TreeGrafter"/>
</dbReference>
<dbReference type="EMBL" id="CP036273">
    <property type="protein sequence ID" value="QDU18350.1"/>
    <property type="molecule type" value="Genomic_DNA"/>
</dbReference>
<dbReference type="PANTHER" id="PTHR24113:SF12">
    <property type="entry name" value="RAN GTPASE-ACTIVATING PROTEIN 1"/>
    <property type="match status" value="1"/>
</dbReference>
<sequence length="426" mass="45856">MDDHAALLAAVVDRPDDDTPRLVLADYLDDHGDPDRAAFVRAQVELARTPEWEPFAVECRHRRTEWSDFGKPFRAVLPAFPDGCGVEWAEPPFRRGFGWRVRVGNLHGWAGVAPELFRAAPVGALHLRADTTLDDWRAFAAGPWLARIREVHLEAGRSPVEPVRALAAAGTLTGLDSLHVHHADIPGIDFLVADVLAGPLVANLRGLSFRLSSPASLDDLLDVLAAHAGRFEKLALRKMYLTGAQVGRWASAGLHGLHGLDLSDNYVFSQDGARALADALAGGWTGHTLGLSRCGIAVPGVRALAAAPGMASVRRLDLSRNVFGPTGVQVLAASPHLAGLRMLDLRDCGFGDQAVRRLVRGTFWPNLTELDLRGNPITDRGAGYLMAAPPAPDLTALLVSGRHLRGPARATLAKHYGGRVVFENDE</sequence>
<keyword evidence="5" id="KW-1185">Reference proteome</keyword>
<dbReference type="InterPro" id="IPR027038">
    <property type="entry name" value="RanGap"/>
</dbReference>
<dbReference type="OrthoDB" id="261413at2"/>
<dbReference type="PANTHER" id="PTHR24113">
    <property type="entry name" value="RAN GTPASE-ACTIVATING PROTEIN 1"/>
    <property type="match status" value="1"/>
</dbReference>
<dbReference type="InterPro" id="IPR014338">
    <property type="entry name" value="CHP02996_rpt-companion-dom"/>
</dbReference>
<evidence type="ECO:0000256" key="1">
    <source>
        <dbReference type="ARBA" id="ARBA00022468"/>
    </source>
</evidence>
<dbReference type="InterPro" id="IPR032675">
    <property type="entry name" value="LRR_dom_sf"/>
</dbReference>
<dbReference type="Proteomes" id="UP000319576">
    <property type="component" value="Chromosome"/>
</dbReference>
<keyword evidence="1" id="KW-0343">GTPase activation</keyword>
<evidence type="ECO:0008006" key="6">
    <source>
        <dbReference type="Google" id="ProtNLM"/>
    </source>
</evidence>
<dbReference type="RefSeq" id="WP_145233556.1">
    <property type="nucleotide sequence ID" value="NZ_CP036273.1"/>
</dbReference>
<dbReference type="GO" id="GO:0005096">
    <property type="term" value="F:GTPase activator activity"/>
    <property type="evidence" value="ECO:0007669"/>
    <property type="project" value="UniProtKB-KW"/>
</dbReference>
<reference evidence="4 5" key="1">
    <citation type="submission" date="2019-02" db="EMBL/GenBank/DDBJ databases">
        <title>Deep-cultivation of Planctomycetes and their phenomic and genomic characterization uncovers novel biology.</title>
        <authorList>
            <person name="Wiegand S."/>
            <person name="Jogler M."/>
            <person name="Boedeker C."/>
            <person name="Pinto D."/>
            <person name="Vollmers J."/>
            <person name="Rivas-Marin E."/>
            <person name="Kohn T."/>
            <person name="Peeters S.H."/>
            <person name="Heuer A."/>
            <person name="Rast P."/>
            <person name="Oberbeckmann S."/>
            <person name="Bunk B."/>
            <person name="Jeske O."/>
            <person name="Meyerdierks A."/>
            <person name="Storesund J.E."/>
            <person name="Kallscheuer N."/>
            <person name="Luecker S."/>
            <person name="Lage O.M."/>
            <person name="Pohl T."/>
            <person name="Merkel B.J."/>
            <person name="Hornburger P."/>
            <person name="Mueller R.-W."/>
            <person name="Bruemmer F."/>
            <person name="Labrenz M."/>
            <person name="Spormann A.M."/>
            <person name="Op den Camp H."/>
            <person name="Overmann J."/>
            <person name="Amann R."/>
            <person name="Jetten M.S.M."/>
            <person name="Mascher T."/>
            <person name="Medema M.H."/>
            <person name="Devos D.P."/>
            <person name="Kaster A.-K."/>
            <person name="Ovreas L."/>
            <person name="Rohde M."/>
            <person name="Galperin M.Y."/>
            <person name="Jogler C."/>
        </authorList>
    </citation>
    <scope>NUCLEOTIDE SEQUENCE [LARGE SCALE GENOMIC DNA]</scope>
    <source>
        <strain evidence="4 5">ETA_A1</strain>
    </source>
</reference>